<keyword evidence="3" id="KW-1185">Reference proteome</keyword>
<proteinExistence type="predicted"/>
<evidence type="ECO:0000256" key="1">
    <source>
        <dbReference type="SAM" id="MobiDB-lite"/>
    </source>
</evidence>
<feature type="region of interest" description="Disordered" evidence="1">
    <location>
        <begin position="69"/>
        <end position="88"/>
    </location>
</feature>
<gene>
    <name evidence="2" type="ORF">A0H81_08809</name>
</gene>
<feature type="compositionally biased region" description="Polar residues" evidence="1">
    <location>
        <begin position="24"/>
        <end position="44"/>
    </location>
</feature>
<name>A0A1C7M4N9_GRIFR</name>
<evidence type="ECO:0000313" key="2">
    <source>
        <dbReference type="EMBL" id="OBZ71319.1"/>
    </source>
</evidence>
<dbReference type="EMBL" id="LUGG01000011">
    <property type="protein sequence ID" value="OBZ71319.1"/>
    <property type="molecule type" value="Genomic_DNA"/>
</dbReference>
<dbReference type="AlphaFoldDB" id="A0A1C7M4N9"/>
<evidence type="ECO:0000313" key="3">
    <source>
        <dbReference type="Proteomes" id="UP000092993"/>
    </source>
</evidence>
<reference evidence="2 3" key="1">
    <citation type="submission" date="2016-03" db="EMBL/GenBank/DDBJ databases">
        <title>Whole genome sequencing of Grifola frondosa 9006-11.</title>
        <authorList>
            <person name="Min B."/>
            <person name="Park H."/>
            <person name="Kim J.-G."/>
            <person name="Cho H."/>
            <person name="Oh Y.-L."/>
            <person name="Kong W.-S."/>
            <person name="Choi I.-G."/>
        </authorList>
    </citation>
    <scope>NUCLEOTIDE SEQUENCE [LARGE SCALE GENOMIC DNA]</scope>
    <source>
        <strain evidence="2 3">9006-11</strain>
    </source>
</reference>
<organism evidence="2 3">
    <name type="scientific">Grifola frondosa</name>
    <name type="common">Maitake</name>
    <name type="synonym">Polyporus frondosus</name>
    <dbReference type="NCBI Taxonomy" id="5627"/>
    <lineage>
        <taxon>Eukaryota</taxon>
        <taxon>Fungi</taxon>
        <taxon>Dikarya</taxon>
        <taxon>Basidiomycota</taxon>
        <taxon>Agaricomycotina</taxon>
        <taxon>Agaricomycetes</taxon>
        <taxon>Polyporales</taxon>
        <taxon>Grifolaceae</taxon>
        <taxon>Grifola</taxon>
    </lineage>
</organism>
<accession>A0A1C7M4N9</accession>
<comment type="caution">
    <text evidence="2">The sequence shown here is derived from an EMBL/GenBank/DDBJ whole genome shotgun (WGS) entry which is preliminary data.</text>
</comment>
<protein>
    <submittedName>
        <fullName evidence="2">Uncharacterized protein</fullName>
    </submittedName>
</protein>
<sequence>MYAVSFRLAERKSELDLPRFTFAPGNTKQTTGVGNRSYGGSDSKSNFTNTDMVLAIRECNAAARIRGTGRGESTTLTRTDHGRVIDAV</sequence>
<feature type="region of interest" description="Disordered" evidence="1">
    <location>
        <begin position="23"/>
        <end position="44"/>
    </location>
</feature>
<dbReference type="Proteomes" id="UP000092993">
    <property type="component" value="Unassembled WGS sequence"/>
</dbReference>
<feature type="compositionally biased region" description="Basic and acidic residues" evidence="1">
    <location>
        <begin position="78"/>
        <end position="88"/>
    </location>
</feature>